<evidence type="ECO:0000313" key="7">
    <source>
        <dbReference type="EMBL" id="GFN77749.1"/>
    </source>
</evidence>
<feature type="domain" description="C-type lectin" evidence="6">
    <location>
        <begin position="151"/>
        <end position="268"/>
    </location>
</feature>
<evidence type="ECO:0000256" key="5">
    <source>
        <dbReference type="ARBA" id="ARBA00023157"/>
    </source>
</evidence>
<organism evidence="7 8">
    <name type="scientific">Plakobranchus ocellatus</name>
    <dbReference type="NCBI Taxonomy" id="259542"/>
    <lineage>
        <taxon>Eukaryota</taxon>
        <taxon>Metazoa</taxon>
        <taxon>Spiralia</taxon>
        <taxon>Lophotrochozoa</taxon>
        <taxon>Mollusca</taxon>
        <taxon>Gastropoda</taxon>
        <taxon>Heterobranchia</taxon>
        <taxon>Euthyneura</taxon>
        <taxon>Panpulmonata</taxon>
        <taxon>Sacoglossa</taxon>
        <taxon>Placobranchoidea</taxon>
        <taxon>Plakobranchidae</taxon>
        <taxon>Plakobranchus</taxon>
    </lineage>
</organism>
<name>A0AAV3Y3Y3_9GAST</name>
<dbReference type="PANTHER" id="PTHR22799">
    <property type="entry name" value="TETRANECTIN-RELATED"/>
    <property type="match status" value="1"/>
</dbReference>
<dbReference type="GO" id="GO:0008083">
    <property type="term" value="F:growth factor activity"/>
    <property type="evidence" value="ECO:0007669"/>
    <property type="project" value="TreeGrafter"/>
</dbReference>
<evidence type="ECO:0000259" key="6">
    <source>
        <dbReference type="PROSITE" id="PS50041"/>
    </source>
</evidence>
<keyword evidence="5" id="KW-1015">Disulfide bond</keyword>
<evidence type="ECO:0000256" key="4">
    <source>
        <dbReference type="ARBA" id="ARBA00022734"/>
    </source>
</evidence>
<evidence type="ECO:0000256" key="1">
    <source>
        <dbReference type="ARBA" id="ARBA00004613"/>
    </source>
</evidence>
<dbReference type="InterPro" id="IPR001304">
    <property type="entry name" value="C-type_lectin-like"/>
</dbReference>
<gene>
    <name evidence="7" type="ORF">PoB_000425500</name>
</gene>
<comment type="caution">
    <text evidence="7">The sequence shown here is derived from an EMBL/GenBank/DDBJ whole genome shotgun (WGS) entry which is preliminary data.</text>
</comment>
<evidence type="ECO:0000256" key="3">
    <source>
        <dbReference type="ARBA" id="ARBA00022729"/>
    </source>
</evidence>
<keyword evidence="4" id="KW-0430">Lectin</keyword>
<dbReference type="Proteomes" id="UP000735302">
    <property type="component" value="Unassembled WGS sequence"/>
</dbReference>
<evidence type="ECO:0000256" key="2">
    <source>
        <dbReference type="ARBA" id="ARBA00022525"/>
    </source>
</evidence>
<dbReference type="SMART" id="SM00034">
    <property type="entry name" value="CLECT"/>
    <property type="match status" value="1"/>
</dbReference>
<evidence type="ECO:0000313" key="8">
    <source>
        <dbReference type="Proteomes" id="UP000735302"/>
    </source>
</evidence>
<reference evidence="7 8" key="1">
    <citation type="journal article" date="2021" name="Elife">
        <title>Chloroplast acquisition without the gene transfer in kleptoplastic sea slugs, Plakobranchus ocellatus.</title>
        <authorList>
            <person name="Maeda T."/>
            <person name="Takahashi S."/>
            <person name="Yoshida T."/>
            <person name="Shimamura S."/>
            <person name="Takaki Y."/>
            <person name="Nagai Y."/>
            <person name="Toyoda A."/>
            <person name="Suzuki Y."/>
            <person name="Arimoto A."/>
            <person name="Ishii H."/>
            <person name="Satoh N."/>
            <person name="Nishiyama T."/>
            <person name="Hasebe M."/>
            <person name="Maruyama T."/>
            <person name="Minagawa J."/>
            <person name="Obokata J."/>
            <person name="Shigenobu S."/>
        </authorList>
    </citation>
    <scope>NUCLEOTIDE SEQUENCE [LARGE SCALE GENOMIC DNA]</scope>
</reference>
<dbReference type="PROSITE" id="PS50041">
    <property type="entry name" value="C_TYPE_LECTIN_2"/>
    <property type="match status" value="1"/>
</dbReference>
<dbReference type="PANTHER" id="PTHR22799:SF1">
    <property type="entry name" value="C-TYPE LECTIN DOMAIN FAMILY 11 MEMBER A"/>
    <property type="match status" value="1"/>
</dbReference>
<accession>A0AAV3Y3Y3</accession>
<dbReference type="AlphaFoldDB" id="A0AAV3Y3Y3"/>
<dbReference type="GO" id="GO:0005615">
    <property type="term" value="C:extracellular space"/>
    <property type="evidence" value="ECO:0007669"/>
    <property type="project" value="TreeGrafter"/>
</dbReference>
<dbReference type="PROSITE" id="PS00615">
    <property type="entry name" value="C_TYPE_LECTIN_1"/>
    <property type="match status" value="1"/>
</dbReference>
<dbReference type="EMBL" id="BLXT01000501">
    <property type="protein sequence ID" value="GFN77749.1"/>
    <property type="molecule type" value="Genomic_DNA"/>
</dbReference>
<dbReference type="InterPro" id="IPR018378">
    <property type="entry name" value="C-type_lectin_CS"/>
</dbReference>
<dbReference type="InterPro" id="IPR051663">
    <property type="entry name" value="CLec_Tetranectin-domain"/>
</dbReference>
<dbReference type="InterPro" id="IPR016187">
    <property type="entry name" value="CTDL_fold"/>
</dbReference>
<dbReference type="Pfam" id="PF00059">
    <property type="entry name" value="Lectin_C"/>
    <property type="match status" value="1"/>
</dbReference>
<comment type="subcellular location">
    <subcellularLocation>
        <location evidence="1">Secreted</location>
    </subcellularLocation>
</comment>
<proteinExistence type="predicted"/>
<keyword evidence="8" id="KW-1185">Reference proteome</keyword>
<dbReference type="Gene3D" id="3.10.100.10">
    <property type="entry name" value="Mannose-Binding Protein A, subunit A"/>
    <property type="match status" value="1"/>
</dbReference>
<sequence>MLLPQGRHIAPPMSEGTLREAQLPGRRNFTFDHVSKRLVHILVLGWLKNTTTFEKLEREETKIQRKDHLLVRKESGKEQIALAIMYLQTIWLPLGVLLAAVARVSQAKDCCVAPATVTQLEKDLDQCAAKVAGFVKVLSIDGTAYQVSPLHNGRVYTLSKKDETFNLQKMNDRCKEAGGYLVEIDDQEEQDFVTNFSTRAAGKIIYVGANDLQKEGTFVQYNSKKVMSNIKWKKGEPNNYGSGEDCVNIRTDGLNDVSCSRTSRYICEPQSYGITTATITVSLHLLQSRDIIPILDNHTISPPATMPLYHQKLRSHCITTSHDHKLSPIVTITRYHHKPRSHRIITSHDHTVSPPAAILWYHHSQSYAIYHSHDHMISSHLLQSHHITSFSHYHMVHHIPHSLEKK</sequence>
<dbReference type="InterPro" id="IPR016186">
    <property type="entry name" value="C-type_lectin-like/link_sf"/>
</dbReference>
<protein>
    <submittedName>
        <fullName evidence="7">Cd209 antigen</fullName>
    </submittedName>
</protein>
<keyword evidence="3" id="KW-0732">Signal</keyword>
<dbReference type="SUPFAM" id="SSF56436">
    <property type="entry name" value="C-type lectin-like"/>
    <property type="match status" value="1"/>
</dbReference>
<dbReference type="GO" id="GO:0030246">
    <property type="term" value="F:carbohydrate binding"/>
    <property type="evidence" value="ECO:0007669"/>
    <property type="project" value="UniProtKB-KW"/>
</dbReference>
<keyword evidence="2" id="KW-0964">Secreted</keyword>